<evidence type="ECO:0000313" key="16">
    <source>
        <dbReference type="EMBL" id="CAF0842376.1"/>
    </source>
</evidence>
<feature type="transmembrane region" description="Helical" evidence="14">
    <location>
        <begin position="770"/>
        <end position="788"/>
    </location>
</feature>
<evidence type="ECO:0000256" key="7">
    <source>
        <dbReference type="ARBA" id="ARBA00023136"/>
    </source>
</evidence>
<dbReference type="Proteomes" id="UP000677228">
    <property type="component" value="Unassembled WGS sequence"/>
</dbReference>
<dbReference type="SUPFAM" id="SSF53850">
    <property type="entry name" value="Periplasmic binding protein-like II"/>
    <property type="match status" value="1"/>
</dbReference>
<evidence type="ECO:0000256" key="10">
    <source>
        <dbReference type="ARBA" id="ARBA00023257"/>
    </source>
</evidence>
<dbReference type="EMBL" id="CAJOBA010002048">
    <property type="protein sequence ID" value="CAF3627345.1"/>
    <property type="molecule type" value="Genomic_DNA"/>
</dbReference>
<keyword evidence="11" id="KW-1071">Ligand-gated ion channel</keyword>
<evidence type="ECO:0000313" key="18">
    <source>
        <dbReference type="Proteomes" id="UP000682733"/>
    </source>
</evidence>
<feature type="transmembrane region" description="Helical" evidence="14">
    <location>
        <begin position="590"/>
        <end position="611"/>
    </location>
</feature>
<sequence length="840" mass="91996">MFKAAVVLSQQYNMTVQGQFIGWQSTETGGDAIGALGNTCLIMSTSNIVGIVGPELSREAETIASFAKTVGIPAISYAATAPDLSSRSTYPAFYRTVPSDTMAASSIVKLFNRFNWTSCIIIYQKDEYGTGAMNAINEAFNDNGLLVRDIFAFDIVTLTYSSDIISGLTSDAARIVILWTETTYTSLILQYALDNDLLGPQFVWILSSSVSMDSFNQTSYQNLIGMLTVEPVVGSVVNALVNTTLLNAAFNIWQQYELESFPGPTKVNDYGLFAFDAAWALIQSLQQLCSTTTNSSSSCIPVVNSSFCFDRRFLNADSFFNILTNTEFLGVSGPIQFSVNVTDRISGTYYIVQNVQPSANGVDFIPVLKWSGSGEWDPYTLSNVIVWPGNSLTTPSGKAVLSGVTLRIGVIVAAPFIMATNVTDEYGNTTIQVTGYCKDLIDLLQNAMGFTPEIIVAPLNQTYSGLIIDVANNVYDLVVSDVTITAQRSLLVDFSTSIFDNSLRIIVRQTPAVSLDLLSYLKPFSRTLWLTIFAVSVYAAILMCLMERKENEALQDKSIISSGAMSLWYSFGTIMGFGADMQATTAAGRLLTVGLYIISLILVATYTANLASDLAIQKSKSLISGIDDIINGKLLFSRIGIVKGSSIEDYYLREVSHNSRNYYPLNSQSEIYEKLLNGVIDASIEDIGPLEYETGNFYCNLTLVGDSFDFSAYGIVMPKNWLYAQDLNVNILKLRESGDLDTLFTTWLQTNNCPASSVSSDGMSIEAMSGLFLTFAVISILSFLLFVWKKRFTMTDYLLTLARRKNSSVPKVVSMGSFSTETSSKPPHSFQSAWFTMNGI</sequence>
<evidence type="ECO:0000256" key="5">
    <source>
        <dbReference type="ARBA" id="ARBA00023018"/>
    </source>
</evidence>
<gene>
    <name evidence="16" type="ORF">OVA965_LOCUS6710</name>
    <name evidence="17" type="ORF">TMI583_LOCUS6706</name>
</gene>
<dbReference type="InterPro" id="IPR019594">
    <property type="entry name" value="Glu/Gly-bd"/>
</dbReference>
<dbReference type="Gene3D" id="3.40.190.10">
    <property type="entry name" value="Periplasmic binding protein-like II"/>
    <property type="match status" value="2"/>
</dbReference>
<organism evidence="17 18">
    <name type="scientific">Didymodactylos carnosus</name>
    <dbReference type="NCBI Taxonomy" id="1234261"/>
    <lineage>
        <taxon>Eukaryota</taxon>
        <taxon>Metazoa</taxon>
        <taxon>Spiralia</taxon>
        <taxon>Gnathifera</taxon>
        <taxon>Rotifera</taxon>
        <taxon>Eurotatoria</taxon>
        <taxon>Bdelloidea</taxon>
        <taxon>Philodinida</taxon>
        <taxon>Philodinidae</taxon>
        <taxon>Didymodactylos</taxon>
    </lineage>
</organism>
<name>A0A8S2HC47_9BILA</name>
<dbReference type="InterPro" id="IPR015683">
    <property type="entry name" value="Ionotropic_Glu_rcpt"/>
</dbReference>
<keyword evidence="8" id="KW-0675">Receptor</keyword>
<accession>A0A8S2HC47</accession>
<feature type="transmembrane region" description="Helical" evidence="14">
    <location>
        <begin position="558"/>
        <end position="578"/>
    </location>
</feature>
<dbReference type="Gene3D" id="3.40.50.2300">
    <property type="match status" value="2"/>
</dbReference>
<dbReference type="InterPro" id="IPR001828">
    <property type="entry name" value="ANF_lig-bd_rcpt"/>
</dbReference>
<evidence type="ECO:0000259" key="15">
    <source>
        <dbReference type="SMART" id="SM00079"/>
    </source>
</evidence>
<dbReference type="AlphaFoldDB" id="A0A8S2HC47"/>
<keyword evidence="9" id="KW-0325">Glycoprotein</keyword>
<dbReference type="Pfam" id="PF00060">
    <property type="entry name" value="Lig_chan"/>
    <property type="match status" value="1"/>
</dbReference>
<reference evidence="17" key="1">
    <citation type="submission" date="2021-02" db="EMBL/GenBank/DDBJ databases">
        <authorList>
            <person name="Nowell W R."/>
        </authorList>
    </citation>
    <scope>NUCLEOTIDE SEQUENCE</scope>
</reference>
<keyword evidence="6" id="KW-0406">Ion transport</keyword>
<dbReference type="InterPro" id="IPR001320">
    <property type="entry name" value="Iontro_rcpt_C"/>
</dbReference>
<evidence type="ECO:0000256" key="11">
    <source>
        <dbReference type="ARBA" id="ARBA00023286"/>
    </source>
</evidence>
<protein>
    <recommendedName>
        <fullName evidence="15">Ionotropic glutamate receptor C-terminal domain-containing protein</fullName>
    </recommendedName>
</protein>
<evidence type="ECO:0000313" key="17">
    <source>
        <dbReference type="EMBL" id="CAF3627345.1"/>
    </source>
</evidence>
<comment type="caution">
    <text evidence="17">The sequence shown here is derived from an EMBL/GenBank/DDBJ whole genome shotgun (WGS) entry which is preliminary data.</text>
</comment>
<dbReference type="GO" id="GO:0045211">
    <property type="term" value="C:postsynaptic membrane"/>
    <property type="evidence" value="ECO:0007669"/>
    <property type="project" value="UniProtKB-SubCell"/>
</dbReference>
<dbReference type="PRINTS" id="PR00248">
    <property type="entry name" value="GPCRMGR"/>
</dbReference>
<evidence type="ECO:0000256" key="3">
    <source>
        <dbReference type="ARBA" id="ARBA00022692"/>
    </source>
</evidence>
<dbReference type="SMART" id="SM00079">
    <property type="entry name" value="PBPe"/>
    <property type="match status" value="1"/>
</dbReference>
<keyword evidence="5" id="KW-0770">Synapse</keyword>
<feature type="transmembrane region" description="Helical" evidence="14">
    <location>
        <begin position="528"/>
        <end position="546"/>
    </location>
</feature>
<evidence type="ECO:0000256" key="14">
    <source>
        <dbReference type="SAM" id="Phobius"/>
    </source>
</evidence>
<keyword evidence="12" id="KW-0407">Ion channel</keyword>
<evidence type="ECO:0000256" key="2">
    <source>
        <dbReference type="ARBA" id="ARBA00022448"/>
    </source>
</evidence>
<dbReference type="Proteomes" id="UP000682733">
    <property type="component" value="Unassembled WGS sequence"/>
</dbReference>
<dbReference type="PRINTS" id="PR01176">
    <property type="entry name" value="GABABRECEPTR"/>
</dbReference>
<keyword evidence="10" id="KW-0628">Postsynaptic cell membrane</keyword>
<keyword evidence="4 14" id="KW-1133">Transmembrane helix</keyword>
<evidence type="ECO:0000256" key="4">
    <source>
        <dbReference type="ARBA" id="ARBA00022989"/>
    </source>
</evidence>
<keyword evidence="7 14" id="KW-0472">Membrane</keyword>
<evidence type="ECO:0000256" key="1">
    <source>
        <dbReference type="ARBA" id="ARBA00004141"/>
    </source>
</evidence>
<evidence type="ECO:0000256" key="13">
    <source>
        <dbReference type="ARBA" id="ARBA00034100"/>
    </source>
</evidence>
<dbReference type="SUPFAM" id="SSF81324">
    <property type="entry name" value="Voltage-gated potassium channels"/>
    <property type="match status" value="1"/>
</dbReference>
<keyword evidence="3 14" id="KW-0812">Transmembrane</keyword>
<dbReference type="InterPro" id="IPR028082">
    <property type="entry name" value="Peripla_BP_I"/>
</dbReference>
<evidence type="ECO:0000256" key="6">
    <source>
        <dbReference type="ARBA" id="ARBA00023065"/>
    </source>
</evidence>
<evidence type="ECO:0000256" key="9">
    <source>
        <dbReference type="ARBA" id="ARBA00023180"/>
    </source>
</evidence>
<dbReference type="EMBL" id="CAJNOK010002048">
    <property type="protein sequence ID" value="CAF0842376.1"/>
    <property type="molecule type" value="Genomic_DNA"/>
</dbReference>
<dbReference type="GO" id="GO:0015276">
    <property type="term" value="F:ligand-gated monoatomic ion channel activity"/>
    <property type="evidence" value="ECO:0007669"/>
    <property type="project" value="InterPro"/>
</dbReference>
<dbReference type="PANTHER" id="PTHR18966">
    <property type="entry name" value="IONOTROPIC GLUTAMATE RECEPTOR"/>
    <property type="match status" value="1"/>
</dbReference>
<dbReference type="Gene3D" id="1.10.287.70">
    <property type="match status" value="1"/>
</dbReference>
<dbReference type="Pfam" id="PF01094">
    <property type="entry name" value="ANF_receptor"/>
    <property type="match status" value="1"/>
</dbReference>
<dbReference type="GO" id="GO:0004930">
    <property type="term" value="F:G protein-coupled receptor activity"/>
    <property type="evidence" value="ECO:0007669"/>
    <property type="project" value="InterPro"/>
</dbReference>
<evidence type="ECO:0000256" key="8">
    <source>
        <dbReference type="ARBA" id="ARBA00023170"/>
    </source>
</evidence>
<proteinExistence type="predicted"/>
<dbReference type="SUPFAM" id="SSF53822">
    <property type="entry name" value="Periplasmic binding protein-like I"/>
    <property type="match status" value="1"/>
</dbReference>
<feature type="domain" description="Ionotropic glutamate receptor C-terminal" evidence="15">
    <location>
        <begin position="405"/>
        <end position="750"/>
    </location>
</feature>
<evidence type="ECO:0000256" key="12">
    <source>
        <dbReference type="ARBA" id="ARBA00023303"/>
    </source>
</evidence>
<keyword evidence="2" id="KW-0813">Transport</keyword>
<dbReference type="Pfam" id="PF10613">
    <property type="entry name" value="Lig_chan-Glu_bd"/>
    <property type="match status" value="1"/>
</dbReference>
<dbReference type="InterPro" id="IPR000337">
    <property type="entry name" value="GPCR_3"/>
</dbReference>
<comment type="subcellular location">
    <subcellularLocation>
        <location evidence="1">Membrane</location>
        <topology evidence="1">Multi-pass membrane protein</topology>
    </subcellularLocation>
    <subcellularLocation>
        <location evidence="13">Postsynaptic cell membrane</location>
    </subcellularLocation>
</comment>